<evidence type="ECO:0000313" key="1">
    <source>
        <dbReference type="EMBL" id="CAI6358688.1"/>
    </source>
</evidence>
<evidence type="ECO:0000313" key="2">
    <source>
        <dbReference type="Proteomes" id="UP001160148"/>
    </source>
</evidence>
<evidence type="ECO:0008006" key="3">
    <source>
        <dbReference type="Google" id="ProtNLM"/>
    </source>
</evidence>
<gene>
    <name evidence="1" type="ORF">MEUPH1_LOCUS14181</name>
</gene>
<comment type="caution">
    <text evidence="1">The sequence shown here is derived from an EMBL/GenBank/DDBJ whole genome shotgun (WGS) entry which is preliminary data.</text>
</comment>
<organism evidence="1 2">
    <name type="scientific">Macrosiphum euphorbiae</name>
    <name type="common">potato aphid</name>
    <dbReference type="NCBI Taxonomy" id="13131"/>
    <lineage>
        <taxon>Eukaryota</taxon>
        <taxon>Metazoa</taxon>
        <taxon>Ecdysozoa</taxon>
        <taxon>Arthropoda</taxon>
        <taxon>Hexapoda</taxon>
        <taxon>Insecta</taxon>
        <taxon>Pterygota</taxon>
        <taxon>Neoptera</taxon>
        <taxon>Paraneoptera</taxon>
        <taxon>Hemiptera</taxon>
        <taxon>Sternorrhyncha</taxon>
        <taxon>Aphidomorpha</taxon>
        <taxon>Aphidoidea</taxon>
        <taxon>Aphididae</taxon>
        <taxon>Macrosiphini</taxon>
        <taxon>Macrosiphum</taxon>
    </lineage>
</organism>
<protein>
    <recommendedName>
        <fullName evidence="3">Retrotransposon gag domain-containing protein</fullName>
    </recommendedName>
</protein>
<name>A0AAV0WSA1_9HEMI</name>
<accession>A0AAV0WSA1</accession>
<dbReference type="EMBL" id="CARXXK010000002">
    <property type="protein sequence ID" value="CAI6358688.1"/>
    <property type="molecule type" value="Genomic_DNA"/>
</dbReference>
<sequence length="261" mass="29783">MSKHVVSQGNDDHNLKNLVDHDYVGSNDTNNINTNNTTNSVNFFSIPSSVVTPTTPIDTHSPLSNSTNNATNVHKSLPQQSNMISDTNSVVMALIEQNRLLMEQLLLRRSTTPSPSVQSNVSNGYYVMPDFHETLSNFIGTESPTEASNWMKSINSTAGIHNWPDSFKLEIIRTKFKGAAHNWYLGRTFSDWEHFERQFRETFIGTQTSTVERTKLLIARPQRKGETIIEYFHDKARVCRELELNFYESKQQIVANYVCIY</sequence>
<dbReference type="Proteomes" id="UP001160148">
    <property type="component" value="Unassembled WGS sequence"/>
</dbReference>
<reference evidence="1 2" key="1">
    <citation type="submission" date="2023-01" db="EMBL/GenBank/DDBJ databases">
        <authorList>
            <person name="Whitehead M."/>
        </authorList>
    </citation>
    <scope>NUCLEOTIDE SEQUENCE [LARGE SCALE GENOMIC DNA]</scope>
</reference>
<dbReference type="AlphaFoldDB" id="A0AAV0WSA1"/>
<keyword evidence="2" id="KW-1185">Reference proteome</keyword>
<proteinExistence type="predicted"/>